<sequence>MTKSIPEFSAPIAGTEAPPEMLAACHRRTEAQCQGLRRLVPHLFAHGADDAARTAAIRLMRYFDTAVLHHYADEDDDLFPALIESMAGSDAICLREIIDGLTADRRALEARWHHLRAQCSQRSTP</sequence>
<protein>
    <recommendedName>
        <fullName evidence="1">Hemerythrin-like domain-containing protein</fullName>
    </recommendedName>
</protein>
<evidence type="ECO:0000259" key="1">
    <source>
        <dbReference type="Pfam" id="PF01814"/>
    </source>
</evidence>
<dbReference type="EMBL" id="FLQX01000001">
    <property type="protein sequence ID" value="SBT03193.1"/>
    <property type="molecule type" value="Genomic_DNA"/>
</dbReference>
<name>A0A1A8XGX8_9PROT</name>
<dbReference type="Pfam" id="PF01814">
    <property type="entry name" value="Hemerythrin"/>
    <property type="match status" value="1"/>
</dbReference>
<proteinExistence type="predicted"/>
<dbReference type="InterPro" id="IPR012312">
    <property type="entry name" value="Hemerythrin-like"/>
</dbReference>
<gene>
    <name evidence="2" type="ORF">ACCAA_10124</name>
</gene>
<evidence type="ECO:0000313" key="2">
    <source>
        <dbReference type="EMBL" id="SBT03193.1"/>
    </source>
</evidence>
<organism evidence="2 3">
    <name type="scientific">Candidatus Accumulibacter aalborgensis</name>
    <dbReference type="NCBI Taxonomy" id="1860102"/>
    <lineage>
        <taxon>Bacteria</taxon>
        <taxon>Pseudomonadati</taxon>
        <taxon>Pseudomonadota</taxon>
        <taxon>Betaproteobacteria</taxon>
        <taxon>Candidatus Accumulibacter</taxon>
    </lineage>
</organism>
<evidence type="ECO:0000313" key="3">
    <source>
        <dbReference type="Proteomes" id="UP000199169"/>
    </source>
</evidence>
<dbReference type="RefSeq" id="WP_245754359.1">
    <property type="nucleotide sequence ID" value="NZ_FLQX01000001.1"/>
</dbReference>
<dbReference type="Proteomes" id="UP000199169">
    <property type="component" value="Unassembled WGS sequence"/>
</dbReference>
<feature type="domain" description="Hemerythrin-like" evidence="1">
    <location>
        <begin position="20"/>
        <end position="116"/>
    </location>
</feature>
<accession>A0A1A8XGX8</accession>
<dbReference type="STRING" id="1860102.ACCAA_10124"/>
<reference evidence="2 3" key="1">
    <citation type="submission" date="2016-06" db="EMBL/GenBank/DDBJ databases">
        <authorList>
            <person name="Kjaerup R.B."/>
            <person name="Dalgaard T.S."/>
            <person name="Juul-Madsen H.R."/>
        </authorList>
    </citation>
    <scope>NUCLEOTIDE SEQUENCE [LARGE SCALE GENOMIC DNA]</scope>
    <source>
        <strain evidence="2">3</strain>
    </source>
</reference>
<dbReference type="Gene3D" id="1.20.120.520">
    <property type="entry name" value="nmb1532 protein domain like"/>
    <property type="match status" value="1"/>
</dbReference>
<keyword evidence="3" id="KW-1185">Reference proteome</keyword>
<dbReference type="AlphaFoldDB" id="A0A1A8XGX8"/>